<dbReference type="Proteomes" id="UP001189429">
    <property type="component" value="Unassembled WGS sequence"/>
</dbReference>
<organism evidence="2 3">
    <name type="scientific">Prorocentrum cordatum</name>
    <dbReference type="NCBI Taxonomy" id="2364126"/>
    <lineage>
        <taxon>Eukaryota</taxon>
        <taxon>Sar</taxon>
        <taxon>Alveolata</taxon>
        <taxon>Dinophyceae</taxon>
        <taxon>Prorocentrales</taxon>
        <taxon>Prorocentraceae</taxon>
        <taxon>Prorocentrum</taxon>
    </lineage>
</organism>
<evidence type="ECO:0000313" key="3">
    <source>
        <dbReference type="Proteomes" id="UP001189429"/>
    </source>
</evidence>
<reference evidence="2" key="1">
    <citation type="submission" date="2023-10" db="EMBL/GenBank/DDBJ databases">
        <authorList>
            <person name="Chen Y."/>
            <person name="Shah S."/>
            <person name="Dougan E. K."/>
            <person name="Thang M."/>
            <person name="Chan C."/>
        </authorList>
    </citation>
    <scope>NUCLEOTIDE SEQUENCE [LARGE SCALE GENOMIC DNA]</scope>
</reference>
<keyword evidence="3" id="KW-1185">Reference proteome</keyword>
<sequence length="231" mass="25008">MATHGFGVIYPDGSVGGVPFCLLLTCHQSWNILLWTVLPLYLKQWPTISLAHKLWVFHLWIDSHLFIMLLISLFMMMEMAMHGELPLRRVPVPGVLTGPAHDPQMRNKYAAVDVMFGVTGLLPHTSLALQLALETLSAFPDYTPFDPAALDVAGVVSVASPPAAFPDFDFSDMEDSGAGDTAHVDDSTDTGHTALVVDAIDGSVSPIDSAYDALDFNSVSLRGSALARTQR</sequence>
<protein>
    <submittedName>
        <fullName evidence="2">Uncharacterized protein</fullName>
    </submittedName>
</protein>
<keyword evidence="1" id="KW-1133">Transmembrane helix</keyword>
<feature type="non-terminal residue" evidence="2">
    <location>
        <position position="231"/>
    </location>
</feature>
<feature type="transmembrane region" description="Helical" evidence="1">
    <location>
        <begin position="17"/>
        <end position="42"/>
    </location>
</feature>
<evidence type="ECO:0000256" key="1">
    <source>
        <dbReference type="SAM" id="Phobius"/>
    </source>
</evidence>
<evidence type="ECO:0000313" key="2">
    <source>
        <dbReference type="EMBL" id="CAK0874316.1"/>
    </source>
</evidence>
<dbReference type="EMBL" id="CAUYUJ010017385">
    <property type="protein sequence ID" value="CAK0874316.1"/>
    <property type="molecule type" value="Genomic_DNA"/>
</dbReference>
<proteinExistence type="predicted"/>
<name>A0ABN9VPX2_9DINO</name>
<feature type="transmembrane region" description="Helical" evidence="1">
    <location>
        <begin position="54"/>
        <end position="77"/>
    </location>
</feature>
<accession>A0ABN9VPX2</accession>
<keyword evidence="1" id="KW-0812">Transmembrane</keyword>
<keyword evidence="1" id="KW-0472">Membrane</keyword>
<comment type="caution">
    <text evidence="2">The sequence shown here is derived from an EMBL/GenBank/DDBJ whole genome shotgun (WGS) entry which is preliminary data.</text>
</comment>
<gene>
    <name evidence="2" type="ORF">PCOR1329_LOCUS59272</name>
</gene>